<feature type="compositionally biased region" description="Low complexity" evidence="2">
    <location>
        <begin position="370"/>
        <end position="387"/>
    </location>
</feature>
<keyword evidence="4" id="KW-1185">Reference proteome</keyword>
<reference evidence="3 4" key="1">
    <citation type="journal article" date="2023" name="Commun. Biol.">
        <title>Reorganization of the ancestral sex-determining regions during the evolution of trioecy in Pleodorina starrii.</title>
        <authorList>
            <person name="Takahashi K."/>
            <person name="Suzuki S."/>
            <person name="Kawai-Toyooka H."/>
            <person name="Yamamoto K."/>
            <person name="Hamaji T."/>
            <person name="Ootsuki R."/>
            <person name="Yamaguchi H."/>
            <person name="Kawachi M."/>
            <person name="Higashiyama T."/>
            <person name="Nozaki H."/>
        </authorList>
    </citation>
    <scope>NUCLEOTIDE SEQUENCE [LARGE SCALE GENOMIC DNA]</scope>
    <source>
        <strain evidence="3 4">NIES-4479</strain>
    </source>
</reference>
<evidence type="ECO:0000313" key="3">
    <source>
        <dbReference type="EMBL" id="GLC57651.1"/>
    </source>
</evidence>
<feature type="region of interest" description="Disordered" evidence="2">
    <location>
        <begin position="41"/>
        <end position="136"/>
    </location>
</feature>
<dbReference type="AlphaFoldDB" id="A0A9W6BUC6"/>
<feature type="region of interest" description="Disordered" evidence="2">
    <location>
        <begin position="370"/>
        <end position="426"/>
    </location>
</feature>
<protein>
    <submittedName>
        <fullName evidence="3">Uncharacterized protein</fullName>
    </submittedName>
</protein>
<name>A0A9W6BUC6_9CHLO</name>
<feature type="compositionally biased region" description="Low complexity" evidence="2">
    <location>
        <begin position="405"/>
        <end position="415"/>
    </location>
</feature>
<comment type="caution">
    <text evidence="3">The sequence shown here is derived from an EMBL/GenBank/DDBJ whole genome shotgun (WGS) entry which is preliminary data.</text>
</comment>
<keyword evidence="1" id="KW-0175">Coiled coil</keyword>
<feature type="compositionally biased region" description="Gly residues" evidence="2">
    <location>
        <begin position="126"/>
        <end position="136"/>
    </location>
</feature>
<feature type="compositionally biased region" description="Gly residues" evidence="2">
    <location>
        <begin position="416"/>
        <end position="425"/>
    </location>
</feature>
<evidence type="ECO:0000256" key="1">
    <source>
        <dbReference type="SAM" id="Coils"/>
    </source>
</evidence>
<feature type="compositionally biased region" description="Low complexity" evidence="2">
    <location>
        <begin position="60"/>
        <end position="74"/>
    </location>
</feature>
<feature type="compositionally biased region" description="Low complexity" evidence="2">
    <location>
        <begin position="958"/>
        <end position="971"/>
    </location>
</feature>
<feature type="region of interest" description="Disordered" evidence="2">
    <location>
        <begin position="536"/>
        <end position="556"/>
    </location>
</feature>
<dbReference type="EMBL" id="BRXU01000019">
    <property type="protein sequence ID" value="GLC57651.1"/>
    <property type="molecule type" value="Genomic_DNA"/>
</dbReference>
<evidence type="ECO:0000313" key="4">
    <source>
        <dbReference type="Proteomes" id="UP001165080"/>
    </source>
</evidence>
<feature type="region of interest" description="Disordered" evidence="2">
    <location>
        <begin position="317"/>
        <end position="350"/>
    </location>
</feature>
<gene>
    <name evidence="3" type="primary">PLEST002648</name>
    <name evidence="3" type="ORF">PLESTB_001250000</name>
</gene>
<accession>A0A9W6BUC6</accession>
<feature type="compositionally biased region" description="Low complexity" evidence="2">
    <location>
        <begin position="82"/>
        <end position="115"/>
    </location>
</feature>
<feature type="compositionally biased region" description="Polar residues" evidence="2">
    <location>
        <begin position="858"/>
        <end position="870"/>
    </location>
</feature>
<feature type="coiled-coil region" evidence="1">
    <location>
        <begin position="806"/>
        <end position="840"/>
    </location>
</feature>
<proteinExistence type="predicted"/>
<feature type="coiled-coil region" evidence="1">
    <location>
        <begin position="1014"/>
        <end position="1041"/>
    </location>
</feature>
<evidence type="ECO:0000256" key="2">
    <source>
        <dbReference type="SAM" id="MobiDB-lite"/>
    </source>
</evidence>
<sequence length="1060" mass="107529">MVACVGALHDLYGSTRRRPAAAAGPTGWTCLRLRLLGRQGAEDPAEAGPGLLPVPPPSGPRAAPSAASQPGRASTAVDAGIAAGRQGQRSGSGAASSGQRVHSCSSNSHSSIGPSVRADGRAGEVADGGGNSGGGGGAWCGSGPEAAAAPAAAPLRGLAAVAAACLVLSLVAQLVAGPPVAAAVWRRRATLMAAVEGAAAAAERLLREQYDWLMTATPAGVKLHGELCALMGTAAHGGLTAAAAAARWGWRRCGGAAVGLLAAGFAVGGLGGGLSVAHDLLLAACVLPLGLQAALSGELLRRHLAWLGTAWQLMRGRQQRRGTRHRSHHRDQQRQPQGPEPLSSSLCEGPPVAGAAGAAGAAEVLPREPAAAAGAAAGPAPTAAPGAQRRRRWRDRGSLSSLFHRGAAAAGARRQGQGGGEGGGPRPLLPISRLESLLGLAPDPGSGDEVVIEQLIVGVLLGVPLLALLPTAAAWRALAVAAWGLPAAVRAGLAAAAGALRDNPVITLTWRALRPLDFAGPDIMVHCIPTGAAPAGGTPAAAGGPEGQGAAARDGGAAGCSSRGARAAGGGGGGGGVVFVVEPVPLPWGAVVGTWVARGLRGGWGDLPGAGAGAVEGEEQRRERRKAAGGVAARLRNGEAGVILSKSSISFGQEYADAAALVDFFGGAASVRSRVPASLLGEPATPNGAGDCANSYSPLAVDNLPTGGAHCYGQPSVVVRPENSSDISLARRSCSFESDEPSPYSGNSMPMPAVRGNRFLSVIGCSGPGALSALSATTVLGAATPCVDTPPSSGTSSHTQWLEQVLREQCIENQQLRRQMQAQEAELSGLRAELSRLREAHASPQPVVEGGDSPLGLQGQQGRRPSSASAISDEDDVEYSAAPALLLSSLSLAGAGLFQPAEDEVQDVPLLRLDTPPHSHEALPPARSLSSELQAVSLPEERPVLTAHLQPTPAVSIAGPAAAPDGTAPAPSLGNGKQADRALDCPPELHPLLVAERRRTDRVHTALLFSSRQAQRLADQLADVQYRAEQLEEELRDWRRFCLQNHRELVKHRRAGWLPL</sequence>
<feature type="compositionally biased region" description="Basic residues" evidence="2">
    <location>
        <begin position="317"/>
        <end position="331"/>
    </location>
</feature>
<feature type="region of interest" description="Disordered" evidence="2">
    <location>
        <begin position="841"/>
        <end position="875"/>
    </location>
</feature>
<feature type="region of interest" description="Disordered" evidence="2">
    <location>
        <begin position="958"/>
        <end position="980"/>
    </location>
</feature>
<dbReference type="Proteomes" id="UP001165080">
    <property type="component" value="Unassembled WGS sequence"/>
</dbReference>
<organism evidence="3 4">
    <name type="scientific">Pleodorina starrii</name>
    <dbReference type="NCBI Taxonomy" id="330485"/>
    <lineage>
        <taxon>Eukaryota</taxon>
        <taxon>Viridiplantae</taxon>
        <taxon>Chlorophyta</taxon>
        <taxon>core chlorophytes</taxon>
        <taxon>Chlorophyceae</taxon>
        <taxon>CS clade</taxon>
        <taxon>Chlamydomonadales</taxon>
        <taxon>Volvocaceae</taxon>
        <taxon>Pleodorina</taxon>
    </lineage>
</organism>